<feature type="domain" description="Gamma-glutamylcyclotransferase AIG2-like" evidence="4">
    <location>
        <begin position="69"/>
        <end position="158"/>
    </location>
</feature>
<dbReference type="Proteomes" id="UP000007796">
    <property type="component" value="Unassembled WGS sequence"/>
</dbReference>
<dbReference type="SUPFAM" id="SSF110857">
    <property type="entry name" value="Gamma-glutamyl cyclotransferase-like"/>
    <property type="match status" value="1"/>
</dbReference>
<reference evidence="5 6" key="1">
    <citation type="journal article" date="2011" name="Proc. Natl. Acad. Sci. U.S.A.">
        <title>Genome and transcriptome analyses of the mountain pine beetle-fungal symbiont Grosmannia clavigera, a lodgepole pine pathogen.</title>
        <authorList>
            <person name="DiGuistini S."/>
            <person name="Wang Y."/>
            <person name="Liao N.Y."/>
            <person name="Taylor G."/>
            <person name="Tanguay P."/>
            <person name="Feau N."/>
            <person name="Henrissat B."/>
            <person name="Chan S.K."/>
            <person name="Hesse-Orce U."/>
            <person name="Alamouti S.M."/>
            <person name="Tsui C.K.M."/>
            <person name="Docking R.T."/>
            <person name="Levasseur A."/>
            <person name="Haridas S."/>
            <person name="Robertson G."/>
            <person name="Birol I."/>
            <person name="Holt R.A."/>
            <person name="Marra M.A."/>
            <person name="Hamelin R.C."/>
            <person name="Hirst M."/>
            <person name="Jones S.J.M."/>
            <person name="Bohlmann J."/>
            <person name="Breuil C."/>
        </authorList>
    </citation>
    <scope>NUCLEOTIDE SEQUENCE [LARGE SCALE GENOMIC DNA]</scope>
    <source>
        <strain evidence="6">kw1407 / UAMH 11150</strain>
    </source>
</reference>
<dbReference type="InterPro" id="IPR045038">
    <property type="entry name" value="AIG2-like"/>
</dbReference>
<dbReference type="EMBL" id="GL629771">
    <property type="protein sequence ID" value="EFX02502.1"/>
    <property type="molecule type" value="Genomic_DNA"/>
</dbReference>
<dbReference type="InterPro" id="IPR009288">
    <property type="entry name" value="AIG2-like_dom"/>
</dbReference>
<evidence type="ECO:0000313" key="6">
    <source>
        <dbReference type="Proteomes" id="UP000007796"/>
    </source>
</evidence>
<keyword evidence="6" id="KW-1185">Reference proteome</keyword>
<dbReference type="RefSeq" id="XP_014171984.1">
    <property type="nucleotide sequence ID" value="XM_014316509.1"/>
</dbReference>
<protein>
    <recommendedName>
        <fullName evidence="3">Putative gamma-glutamylcyclotransferase</fullName>
    </recommendedName>
</protein>
<dbReference type="HOGENOM" id="CLU_093936_1_2_1"/>
<evidence type="ECO:0000313" key="5">
    <source>
        <dbReference type="EMBL" id="EFX02502.1"/>
    </source>
</evidence>
<evidence type="ECO:0000256" key="2">
    <source>
        <dbReference type="ARBA" id="ARBA00022679"/>
    </source>
</evidence>
<dbReference type="Pfam" id="PF06094">
    <property type="entry name" value="GGACT"/>
    <property type="match status" value="1"/>
</dbReference>
<dbReference type="OrthoDB" id="1044435at2759"/>
<dbReference type="CDD" id="cd06661">
    <property type="entry name" value="GGCT_like"/>
    <property type="match status" value="1"/>
</dbReference>
<comment type="similarity">
    <text evidence="1">Belongs to the gamma-glutamylcyclotransferase family.</text>
</comment>
<dbReference type="PANTHER" id="PTHR31544:SF2">
    <property type="entry name" value="AIG2-LIKE PROTEIN D"/>
    <property type="match status" value="1"/>
</dbReference>
<evidence type="ECO:0000259" key="4">
    <source>
        <dbReference type="Pfam" id="PF06094"/>
    </source>
</evidence>
<organism evidence="6">
    <name type="scientific">Grosmannia clavigera (strain kw1407 / UAMH 11150)</name>
    <name type="common">Blue stain fungus</name>
    <name type="synonym">Graphiocladiella clavigera</name>
    <dbReference type="NCBI Taxonomy" id="655863"/>
    <lineage>
        <taxon>Eukaryota</taxon>
        <taxon>Fungi</taxon>
        <taxon>Dikarya</taxon>
        <taxon>Ascomycota</taxon>
        <taxon>Pezizomycotina</taxon>
        <taxon>Sordariomycetes</taxon>
        <taxon>Sordariomycetidae</taxon>
        <taxon>Ophiostomatales</taxon>
        <taxon>Ophiostomataceae</taxon>
        <taxon>Leptographium</taxon>
    </lineage>
</organism>
<dbReference type="InterPro" id="IPR036568">
    <property type="entry name" value="GGCT-like_sf"/>
</dbReference>
<proteinExistence type="inferred from homology"/>
<evidence type="ECO:0000256" key="3">
    <source>
        <dbReference type="ARBA" id="ARBA00030602"/>
    </source>
</evidence>
<dbReference type="GO" id="GO:0016740">
    <property type="term" value="F:transferase activity"/>
    <property type="evidence" value="ECO:0007669"/>
    <property type="project" value="UniProtKB-KW"/>
</dbReference>
<dbReference type="eggNOG" id="ENOG502S7T1">
    <property type="taxonomic scope" value="Eukaryota"/>
</dbReference>
<dbReference type="GeneID" id="25979232"/>
<evidence type="ECO:0000256" key="1">
    <source>
        <dbReference type="ARBA" id="ARBA00008861"/>
    </source>
</evidence>
<accession>F0XIK1</accession>
<gene>
    <name evidence="5" type="ORF">CMQ_5863</name>
</gene>
<dbReference type="PANTHER" id="PTHR31544">
    <property type="entry name" value="AIG2-LIKE PROTEIN D"/>
    <property type="match status" value="1"/>
</dbReference>
<dbReference type="Gene3D" id="3.10.490.10">
    <property type="entry name" value="Gamma-glutamyl cyclotransferase-like"/>
    <property type="match status" value="1"/>
</dbReference>
<dbReference type="InterPro" id="IPR013024">
    <property type="entry name" value="GGCT-like"/>
</dbReference>
<dbReference type="InParanoid" id="F0XIK1"/>
<keyword evidence="2" id="KW-0808">Transferase</keyword>
<sequence>MAAASSAVAPVEDAATSYTGEYLSLGDSLSCGRCHQATTLTTSQMAPEVFFIVCYRSNPPPAALIREHTFQPAVLRGFCRHRVLNQDYPAIVADSSSSVRGMLVAGLTAANIHHLDVFEGSEYDRVSVQVQVDGQDAPVTAQVYVFKNAARLERREWDFDEFRREKMHSWTRADYTFTGE</sequence>
<dbReference type="AlphaFoldDB" id="F0XIK1"/>
<name>F0XIK1_GROCL</name>